<dbReference type="OrthoDB" id="10024629at2759"/>
<dbReference type="PANTHER" id="PTHR33194:SF4">
    <property type="entry name" value="CCHC-TYPE DOMAIN-CONTAINING PROTEIN"/>
    <property type="match status" value="1"/>
</dbReference>
<dbReference type="EMBL" id="BGPR01001099">
    <property type="protein sequence ID" value="GBM45394.1"/>
    <property type="molecule type" value="Genomic_DNA"/>
</dbReference>
<dbReference type="Pfam" id="PF03732">
    <property type="entry name" value="Retrotrans_gag"/>
    <property type="match status" value="1"/>
</dbReference>
<dbReference type="InterPro" id="IPR005162">
    <property type="entry name" value="Retrotrans_gag_dom"/>
</dbReference>
<proteinExistence type="predicted"/>
<gene>
    <name evidence="2" type="ORF">AVEN_74975_1</name>
</gene>
<keyword evidence="3" id="KW-1185">Reference proteome</keyword>
<dbReference type="PANTHER" id="PTHR33194">
    <property type="entry name" value="ZINC KNUCKLE DOMAINCONTAINING PROTEIN"/>
    <property type="match status" value="1"/>
</dbReference>
<evidence type="ECO:0000259" key="1">
    <source>
        <dbReference type="Pfam" id="PF03732"/>
    </source>
</evidence>
<evidence type="ECO:0000313" key="3">
    <source>
        <dbReference type="Proteomes" id="UP000499080"/>
    </source>
</evidence>
<evidence type="ECO:0000313" key="2">
    <source>
        <dbReference type="EMBL" id="GBM45394.1"/>
    </source>
</evidence>
<dbReference type="Proteomes" id="UP000499080">
    <property type="component" value="Unassembled WGS sequence"/>
</dbReference>
<comment type="caution">
    <text evidence="2">The sequence shown here is derived from an EMBL/GenBank/DDBJ whole genome shotgun (WGS) entry which is preliminary data.</text>
</comment>
<accession>A0A4Y2G0F9</accession>
<dbReference type="AlphaFoldDB" id="A0A4Y2G0F9"/>
<sequence>MVTDLETKLMVISPLIHQFRNPSIFRGEAGEEPNKRLKEYDRVARYNTWDELFCLANVYFFLDGTAQKWFENNEELLTTWDQFKKELAKTFGDSIRTRKRAEEELKSRAQQHCESMQSYTQSVLRLCHEVNPEMQEIEKMSHLIKDIS</sequence>
<organism evidence="2 3">
    <name type="scientific">Araneus ventricosus</name>
    <name type="common">Orbweaver spider</name>
    <name type="synonym">Epeira ventricosa</name>
    <dbReference type="NCBI Taxonomy" id="182803"/>
    <lineage>
        <taxon>Eukaryota</taxon>
        <taxon>Metazoa</taxon>
        <taxon>Ecdysozoa</taxon>
        <taxon>Arthropoda</taxon>
        <taxon>Chelicerata</taxon>
        <taxon>Arachnida</taxon>
        <taxon>Araneae</taxon>
        <taxon>Araneomorphae</taxon>
        <taxon>Entelegynae</taxon>
        <taxon>Araneoidea</taxon>
        <taxon>Araneidae</taxon>
        <taxon>Araneus</taxon>
    </lineage>
</organism>
<feature type="domain" description="Retrotransposon gag" evidence="1">
    <location>
        <begin position="59"/>
        <end position="142"/>
    </location>
</feature>
<name>A0A4Y2G0F9_ARAVE</name>
<protein>
    <recommendedName>
        <fullName evidence="1">Retrotransposon gag domain-containing protein</fullName>
    </recommendedName>
</protein>
<reference evidence="2 3" key="1">
    <citation type="journal article" date="2019" name="Sci. Rep.">
        <title>Orb-weaving spider Araneus ventricosus genome elucidates the spidroin gene catalogue.</title>
        <authorList>
            <person name="Kono N."/>
            <person name="Nakamura H."/>
            <person name="Ohtoshi R."/>
            <person name="Moran D.A.P."/>
            <person name="Shinohara A."/>
            <person name="Yoshida Y."/>
            <person name="Fujiwara M."/>
            <person name="Mori M."/>
            <person name="Tomita M."/>
            <person name="Arakawa K."/>
        </authorList>
    </citation>
    <scope>NUCLEOTIDE SEQUENCE [LARGE SCALE GENOMIC DNA]</scope>
</reference>